<feature type="compositionally biased region" description="Basic and acidic residues" evidence="1">
    <location>
        <begin position="86"/>
        <end position="104"/>
    </location>
</feature>
<organism evidence="3 4">
    <name type="scientific">Pocillopora damicornis</name>
    <name type="common">Cauliflower coral</name>
    <name type="synonym">Millepora damicornis</name>
    <dbReference type="NCBI Taxonomy" id="46731"/>
    <lineage>
        <taxon>Eukaryota</taxon>
        <taxon>Metazoa</taxon>
        <taxon>Cnidaria</taxon>
        <taxon>Anthozoa</taxon>
        <taxon>Hexacorallia</taxon>
        <taxon>Scleractinia</taxon>
        <taxon>Astrocoeniina</taxon>
        <taxon>Pocilloporidae</taxon>
        <taxon>Pocillopora</taxon>
    </lineage>
</organism>
<dbReference type="AlphaFoldDB" id="A0A3M6UDB1"/>
<feature type="region of interest" description="Disordered" evidence="1">
    <location>
        <begin position="57"/>
        <end position="149"/>
    </location>
</feature>
<dbReference type="PANTHER" id="PTHR24024:SF18">
    <property type="entry name" value="SHORT-CHAIN COLLAGEN C4-LIKE"/>
    <property type="match status" value="1"/>
</dbReference>
<sequence length="320" mass="35427">MEQKSEKTARRTRCFRLGKLGCFTLIVLMFFTLISMERRLASVEMKLNEIAKERNNYSWSETETRGLPSSSRQKRNSDATTSLSDLTKRPIALEKRYSRRDGRDGMPGPSGAARRDGRDGREGPAGPRGLKGPKGTSRPSRNKGTIRTDVSYNRWGRKNYSGNATLDLWVAAIILIPVVVPTTVNNPIYDEFVDGWQNTAAIYGTEYQASTFPDLKNLDQHDAPCAACYVRTRGSQIMIPGTNKCPSGWTREYKGHLMTSHYNHAHSSDYVCTDEGAEGVDGGHRGTNGALLYLVQRTGHALPCGPYISGHGLTCVVCTK</sequence>
<evidence type="ECO:0000256" key="1">
    <source>
        <dbReference type="SAM" id="MobiDB-lite"/>
    </source>
</evidence>
<protein>
    <submittedName>
        <fullName evidence="3">Uncharacterized protein</fullName>
    </submittedName>
</protein>
<evidence type="ECO:0000256" key="2">
    <source>
        <dbReference type="SAM" id="Phobius"/>
    </source>
</evidence>
<keyword evidence="4" id="KW-1185">Reference proteome</keyword>
<accession>A0A3M6UDB1</accession>
<comment type="caution">
    <text evidence="3">The sequence shown here is derived from an EMBL/GenBank/DDBJ whole genome shotgun (WGS) entry which is preliminary data.</text>
</comment>
<evidence type="ECO:0000313" key="3">
    <source>
        <dbReference type="EMBL" id="RMX51494.1"/>
    </source>
</evidence>
<dbReference type="PANTHER" id="PTHR24024">
    <property type="entry name" value="PULMONARY SURFACTANT-ASSOCIATED PROTEIN A"/>
    <property type="match status" value="1"/>
</dbReference>
<dbReference type="OrthoDB" id="10062678at2759"/>
<keyword evidence="2" id="KW-1133">Transmembrane helix</keyword>
<keyword evidence="2" id="KW-0472">Membrane</keyword>
<dbReference type="EMBL" id="RCHS01001764">
    <property type="protein sequence ID" value="RMX51494.1"/>
    <property type="molecule type" value="Genomic_DNA"/>
</dbReference>
<proteinExistence type="predicted"/>
<name>A0A3M6UDB1_POCDA</name>
<evidence type="ECO:0000313" key="4">
    <source>
        <dbReference type="Proteomes" id="UP000275408"/>
    </source>
</evidence>
<feature type="transmembrane region" description="Helical" evidence="2">
    <location>
        <begin position="20"/>
        <end position="36"/>
    </location>
</feature>
<feature type="compositionally biased region" description="Basic and acidic residues" evidence="1">
    <location>
        <begin position="113"/>
        <end position="122"/>
    </location>
</feature>
<dbReference type="InterPro" id="IPR051077">
    <property type="entry name" value="Ca-dependent_lectin"/>
</dbReference>
<reference evidence="3 4" key="1">
    <citation type="journal article" date="2018" name="Sci. Rep.">
        <title>Comparative analysis of the Pocillopora damicornis genome highlights role of immune system in coral evolution.</title>
        <authorList>
            <person name="Cunning R."/>
            <person name="Bay R.A."/>
            <person name="Gillette P."/>
            <person name="Baker A.C."/>
            <person name="Traylor-Knowles N."/>
        </authorList>
    </citation>
    <scope>NUCLEOTIDE SEQUENCE [LARGE SCALE GENOMIC DNA]</scope>
    <source>
        <strain evidence="3">RSMAS</strain>
        <tissue evidence="3">Whole animal</tissue>
    </source>
</reference>
<dbReference type="GO" id="GO:0005615">
    <property type="term" value="C:extracellular space"/>
    <property type="evidence" value="ECO:0007669"/>
    <property type="project" value="TreeGrafter"/>
</dbReference>
<feature type="compositionally biased region" description="Polar residues" evidence="1">
    <location>
        <begin position="57"/>
        <end position="71"/>
    </location>
</feature>
<keyword evidence="2" id="KW-0812">Transmembrane</keyword>
<dbReference type="Proteomes" id="UP000275408">
    <property type="component" value="Unassembled WGS sequence"/>
</dbReference>
<feature type="compositionally biased region" description="Polar residues" evidence="1">
    <location>
        <begin position="137"/>
        <end position="149"/>
    </location>
</feature>
<gene>
    <name evidence="3" type="ORF">pdam_00014846</name>
</gene>